<evidence type="ECO:0000256" key="6">
    <source>
        <dbReference type="ARBA" id="ARBA00022989"/>
    </source>
</evidence>
<dbReference type="GO" id="GO:0015450">
    <property type="term" value="F:protein-transporting ATPase activity"/>
    <property type="evidence" value="ECO:0007669"/>
    <property type="project" value="InterPro"/>
</dbReference>
<comment type="caution">
    <text evidence="17">The sequence shown here is derived from an EMBL/GenBank/DDBJ whole genome shotgun (WGS) entry which is preliminary data.</text>
</comment>
<dbReference type="InterPro" id="IPR022813">
    <property type="entry name" value="SecD/SecF_arch_bac"/>
</dbReference>
<gene>
    <name evidence="11 17" type="primary">secD</name>
    <name evidence="17" type="ORF">E4680_06705</name>
</gene>
<dbReference type="GO" id="GO:0006605">
    <property type="term" value="P:protein targeting"/>
    <property type="evidence" value="ECO:0007669"/>
    <property type="project" value="UniProtKB-UniRule"/>
</dbReference>
<feature type="domain" description="Protein translocase subunit SecDF P1" evidence="15">
    <location>
        <begin position="227"/>
        <end position="285"/>
    </location>
</feature>
<keyword evidence="7 11" id="KW-0811">Translocation</keyword>
<dbReference type="InterPro" id="IPR055344">
    <property type="entry name" value="SecD_SecF_C_bact"/>
</dbReference>
<dbReference type="SUPFAM" id="SSF82866">
    <property type="entry name" value="Multidrug efflux transporter AcrB transmembrane domain"/>
    <property type="match status" value="1"/>
</dbReference>
<feature type="transmembrane region" description="Helical" evidence="11">
    <location>
        <begin position="479"/>
        <end position="499"/>
    </location>
</feature>
<sequence>MNRYSWWKNALILLVLAVSCLYALPNLFGEDPSIQITGIRNMPVSEDTVATIREVLAENELTPRRIEIQDGKVLVRYLDGETQLLARRKLAEALGGDYILALNLAPRTPSWLLAIGARPMNLGLDLRGGVHFLLEVDMEAAIGQRLERYEADLRRGLRELGVRYAGIERRGEALTITLRDVADRATALEGLRKSYPELTVRGSEDRPDSLILQLTEADEAQLQSFALQQNLNTLRNRINELGVAEPVVQQQGTERIVVQLPGVQDTARAKEILGATATLEFRLVDMDADARQAAQTGQVPPGSKLYKTRDGLPVLLKREVIVTGDQLVDASSGFDSQSGGPSVNVTLDSRGASRMGDTTRMNLGRQMAVVFVENRTDLRNENGEMVRVRRTVEEVVSIATIQGIFSKRFQITGLEQQEARDLALLLRAGALAAPVDIVEERTVGPSLGQQNIEQGWNAALLGFFLVVVVIGIYYKVFGLIANLALMFNVIILVALMSILQATLTLPGIAGIVLTVGMAVDANVLIFERIREELRNGSTPQAAIYSGYEKAFATIADSNITTIIAAALLFGLGSGPIRGFAVTLTLGIMASMFTAITGTRALVNLIYGNRRVTRLSI</sequence>
<feature type="domain" description="Protein export membrane protein SecD/SecF C-terminal" evidence="13">
    <location>
        <begin position="436"/>
        <end position="595"/>
    </location>
</feature>
<comment type="function">
    <text evidence="11">Part of the Sec protein translocase complex. Interacts with the SecYEG preprotein conducting channel. SecDF uses the proton motive force (PMF) to complete protein translocation after the ATP-dependent function of SecA.</text>
</comment>
<dbReference type="Gene3D" id="3.30.1360.200">
    <property type="match status" value="1"/>
</dbReference>
<proteinExistence type="inferred from homology"/>
<dbReference type="NCBIfam" id="TIGR01129">
    <property type="entry name" value="secD"/>
    <property type="match status" value="1"/>
</dbReference>
<feature type="domain" description="SecD export protein N-terminal TM" evidence="14">
    <location>
        <begin position="1"/>
        <end position="102"/>
    </location>
</feature>
<evidence type="ECO:0000256" key="4">
    <source>
        <dbReference type="ARBA" id="ARBA00022692"/>
    </source>
</evidence>
<name>A0A4Z0F983_9GAMM</name>
<dbReference type="Pfam" id="PF21760">
    <property type="entry name" value="SecD_1st"/>
    <property type="match status" value="1"/>
</dbReference>
<keyword evidence="8 11" id="KW-0472">Membrane</keyword>
<dbReference type="InterPro" id="IPR054384">
    <property type="entry name" value="SecDF_P1_head"/>
</dbReference>
<keyword evidence="18" id="KW-1185">Reference proteome</keyword>
<comment type="subunit">
    <text evidence="11">Forms a complex with SecF. Part of the essential Sec protein translocation apparatus which comprises SecA, SecYEG and auxiliary proteins SecDF-YajC and YidC.</text>
</comment>
<dbReference type="EMBL" id="SRIO01000007">
    <property type="protein sequence ID" value="TFZ82651.1"/>
    <property type="molecule type" value="Genomic_DNA"/>
</dbReference>
<dbReference type="Proteomes" id="UP000297890">
    <property type="component" value="Unassembled WGS sequence"/>
</dbReference>
<dbReference type="InterPro" id="IPR048634">
    <property type="entry name" value="SecD_SecF_C"/>
</dbReference>
<evidence type="ECO:0000313" key="18">
    <source>
        <dbReference type="Proteomes" id="UP000297890"/>
    </source>
</evidence>
<feature type="region of interest" description="Disordered" evidence="12">
    <location>
        <begin position="332"/>
        <end position="357"/>
    </location>
</feature>
<dbReference type="FunFam" id="3.30.70.3400:FF:000003">
    <property type="entry name" value="Preprotein translocase subunit SecD"/>
    <property type="match status" value="1"/>
</dbReference>
<dbReference type="FunFam" id="3.30.1360.200:FF:000001">
    <property type="entry name" value="Protein translocase subunit SecD"/>
    <property type="match status" value="1"/>
</dbReference>
<dbReference type="Gene3D" id="3.30.70.3400">
    <property type="match status" value="2"/>
</dbReference>
<feature type="transmembrane region" description="Helical" evidence="11">
    <location>
        <begin position="505"/>
        <end position="529"/>
    </location>
</feature>
<evidence type="ECO:0000259" key="16">
    <source>
        <dbReference type="Pfam" id="PF22599"/>
    </source>
</evidence>
<evidence type="ECO:0000256" key="9">
    <source>
        <dbReference type="ARBA" id="ARBA00060774"/>
    </source>
</evidence>
<dbReference type="FunFam" id="1.20.1640.10:FF:000004">
    <property type="entry name" value="Protein translocase subunit SecD"/>
    <property type="match status" value="1"/>
</dbReference>
<dbReference type="Pfam" id="PF07549">
    <property type="entry name" value="Sec_GG"/>
    <property type="match status" value="1"/>
</dbReference>
<dbReference type="GO" id="GO:0065002">
    <property type="term" value="P:intracellular protein transmembrane transport"/>
    <property type="evidence" value="ECO:0007669"/>
    <property type="project" value="UniProtKB-UniRule"/>
</dbReference>
<evidence type="ECO:0000256" key="5">
    <source>
        <dbReference type="ARBA" id="ARBA00022927"/>
    </source>
</evidence>
<dbReference type="GO" id="GO:0043952">
    <property type="term" value="P:protein transport by the Sec complex"/>
    <property type="evidence" value="ECO:0007669"/>
    <property type="project" value="UniProtKB-UniRule"/>
</dbReference>
<dbReference type="NCBIfam" id="TIGR00916">
    <property type="entry name" value="2A0604s01"/>
    <property type="match status" value="1"/>
</dbReference>
<dbReference type="InterPro" id="IPR005791">
    <property type="entry name" value="SecD"/>
</dbReference>
<keyword evidence="4 11" id="KW-0812">Transmembrane</keyword>
<dbReference type="RefSeq" id="WP_135281638.1">
    <property type="nucleotide sequence ID" value="NZ_SRIO01000007.1"/>
</dbReference>
<dbReference type="PANTHER" id="PTHR30081:SF1">
    <property type="entry name" value="PROTEIN TRANSLOCASE SUBUNIT SECD"/>
    <property type="match status" value="1"/>
</dbReference>
<protein>
    <recommendedName>
        <fullName evidence="10 11">Protein translocase subunit SecD</fullName>
    </recommendedName>
</protein>
<dbReference type="Pfam" id="PF13721">
    <property type="entry name" value="SecD-TM1"/>
    <property type="match status" value="1"/>
</dbReference>
<dbReference type="PROSITE" id="PS51257">
    <property type="entry name" value="PROKAR_LIPOPROTEIN"/>
    <property type="match status" value="1"/>
</dbReference>
<dbReference type="InterPro" id="IPR048631">
    <property type="entry name" value="SecD_1st"/>
</dbReference>
<evidence type="ECO:0000313" key="17">
    <source>
        <dbReference type="EMBL" id="TFZ82651.1"/>
    </source>
</evidence>
<evidence type="ECO:0000259" key="13">
    <source>
        <dbReference type="Pfam" id="PF02355"/>
    </source>
</evidence>
<dbReference type="Pfam" id="PF02355">
    <property type="entry name" value="SecD_SecF_C"/>
    <property type="match status" value="1"/>
</dbReference>
<reference evidence="17 18" key="1">
    <citation type="journal article" date="2019" name="ISME J.">
        <title>Candidatus Macondimonas diazotrophica, a novel gammaproteobacterial genus dominating crude-oil-contaminated coastal sediments.</title>
        <authorList>
            <person name="Karthikeyan S."/>
            <person name="Konstantinidis K."/>
        </authorList>
    </citation>
    <scope>NUCLEOTIDE SEQUENCE [LARGE SCALE GENOMIC DNA]</scope>
    <source>
        <strain evidence="17 18">KTK01</strain>
    </source>
</reference>
<keyword evidence="6 11" id="KW-1133">Transmembrane helix</keyword>
<feature type="transmembrane region" description="Helical" evidence="11">
    <location>
        <begin position="455"/>
        <end position="474"/>
    </location>
</feature>
<evidence type="ECO:0000256" key="1">
    <source>
        <dbReference type="ARBA" id="ARBA00004651"/>
    </source>
</evidence>
<evidence type="ECO:0000256" key="12">
    <source>
        <dbReference type="SAM" id="MobiDB-lite"/>
    </source>
</evidence>
<evidence type="ECO:0000256" key="3">
    <source>
        <dbReference type="ARBA" id="ARBA00022475"/>
    </source>
</evidence>
<keyword evidence="5 11" id="KW-0653">Protein transport</keyword>
<dbReference type="InterPro" id="IPR022646">
    <property type="entry name" value="SecD/SecF_CS"/>
</dbReference>
<dbReference type="OrthoDB" id="9805019at2"/>
<feature type="transmembrane region" description="Helical" evidence="11">
    <location>
        <begin position="550"/>
        <end position="571"/>
    </location>
</feature>
<comment type="similarity">
    <text evidence="9 11">Belongs to the SecD/SecF family. SecD subfamily.</text>
</comment>
<evidence type="ECO:0000256" key="8">
    <source>
        <dbReference type="ARBA" id="ARBA00023136"/>
    </source>
</evidence>
<evidence type="ECO:0000256" key="7">
    <source>
        <dbReference type="ARBA" id="ARBA00023010"/>
    </source>
</evidence>
<dbReference type="Gene3D" id="1.20.1640.10">
    <property type="entry name" value="Multidrug efflux transporter AcrB transmembrane domain"/>
    <property type="match status" value="1"/>
</dbReference>
<keyword evidence="2 11" id="KW-0813">Transport</keyword>
<feature type="domain" description="SecDF P1 head subdomain" evidence="16">
    <location>
        <begin position="305"/>
        <end position="433"/>
    </location>
</feature>
<evidence type="ECO:0000256" key="11">
    <source>
        <dbReference type="HAMAP-Rule" id="MF_01463"/>
    </source>
</evidence>
<dbReference type="InterPro" id="IPR027398">
    <property type="entry name" value="SecD-TM"/>
</dbReference>
<evidence type="ECO:0000259" key="15">
    <source>
        <dbReference type="Pfam" id="PF21760"/>
    </source>
</evidence>
<comment type="caution">
    <text evidence="11">Lacks conserved residue(s) required for the propagation of feature annotation.</text>
</comment>
<accession>A0A4Z0F983</accession>
<dbReference type="GO" id="GO:0005886">
    <property type="term" value="C:plasma membrane"/>
    <property type="evidence" value="ECO:0007669"/>
    <property type="project" value="UniProtKB-SubCell"/>
</dbReference>
<dbReference type="HAMAP" id="MF_01463_B">
    <property type="entry name" value="SecD_B"/>
    <property type="match status" value="1"/>
</dbReference>
<feature type="compositionally biased region" description="Polar residues" evidence="12">
    <location>
        <begin position="333"/>
        <end position="347"/>
    </location>
</feature>
<keyword evidence="3 11" id="KW-1003">Cell membrane</keyword>
<comment type="subcellular location">
    <subcellularLocation>
        <location evidence="1 11">Cell membrane</location>
        <topology evidence="1 11">Multi-pass membrane protein</topology>
    </subcellularLocation>
</comment>
<evidence type="ECO:0000256" key="2">
    <source>
        <dbReference type="ARBA" id="ARBA00022448"/>
    </source>
</evidence>
<dbReference type="AlphaFoldDB" id="A0A4Z0F983"/>
<organism evidence="17 18">
    <name type="scientific">Candidatus Macondimonas diazotrophica</name>
    <dbReference type="NCBI Taxonomy" id="2305248"/>
    <lineage>
        <taxon>Bacteria</taxon>
        <taxon>Pseudomonadati</taxon>
        <taxon>Pseudomonadota</taxon>
        <taxon>Gammaproteobacteria</taxon>
        <taxon>Chromatiales</taxon>
        <taxon>Ectothiorhodospiraceae</taxon>
        <taxon>Candidatus Macondimonas</taxon>
    </lineage>
</organism>
<feature type="transmembrane region" description="Helical" evidence="11">
    <location>
        <begin position="583"/>
        <end position="606"/>
    </location>
</feature>
<evidence type="ECO:0000256" key="10">
    <source>
        <dbReference type="ARBA" id="ARBA00068220"/>
    </source>
</evidence>
<evidence type="ECO:0000259" key="14">
    <source>
        <dbReference type="Pfam" id="PF13721"/>
    </source>
</evidence>
<dbReference type="PANTHER" id="PTHR30081">
    <property type="entry name" value="PROTEIN-EXPORT MEMBRANE PROTEIN SEC"/>
    <property type="match status" value="1"/>
</dbReference>
<dbReference type="Pfam" id="PF22599">
    <property type="entry name" value="SecDF_P1_head"/>
    <property type="match status" value="1"/>
</dbReference>